<feature type="region of interest" description="Disordered" evidence="4">
    <location>
        <begin position="301"/>
        <end position="338"/>
    </location>
</feature>
<proteinExistence type="predicted"/>
<dbReference type="PRINTS" id="PR01415">
    <property type="entry name" value="ANKYRIN"/>
</dbReference>
<reference evidence="7" key="1">
    <citation type="submission" date="2025-08" db="UniProtKB">
        <authorList>
            <consortium name="RefSeq"/>
        </authorList>
    </citation>
    <scope>IDENTIFICATION</scope>
    <source>
        <tissue evidence="7">Blood</tissue>
    </source>
</reference>
<feature type="repeat" description="ANK" evidence="3">
    <location>
        <begin position="460"/>
        <end position="492"/>
    </location>
</feature>
<feature type="repeat" description="ANK" evidence="3">
    <location>
        <begin position="493"/>
        <end position="525"/>
    </location>
</feature>
<dbReference type="Gene3D" id="1.25.40.20">
    <property type="entry name" value="Ankyrin repeat-containing domain"/>
    <property type="match status" value="4"/>
</dbReference>
<protein>
    <submittedName>
        <fullName evidence="7">Ankyrin repeat and protein kinase domain-containing protein 1</fullName>
    </submittedName>
</protein>
<dbReference type="InterPro" id="IPR002110">
    <property type="entry name" value="Ankyrin_rpt"/>
</dbReference>
<dbReference type="Proteomes" id="UP001190640">
    <property type="component" value="Chromosome 14"/>
</dbReference>
<dbReference type="SUPFAM" id="SSF56112">
    <property type="entry name" value="Protein kinase-like (PK-like)"/>
    <property type="match status" value="1"/>
</dbReference>
<feature type="repeat" description="ANK" evidence="3">
    <location>
        <begin position="394"/>
        <end position="426"/>
    </location>
</feature>
<evidence type="ECO:0000313" key="7">
    <source>
        <dbReference type="RefSeq" id="XP_054853873.1"/>
    </source>
</evidence>
<dbReference type="InterPro" id="IPR036770">
    <property type="entry name" value="Ankyrin_rpt-contain_sf"/>
</dbReference>
<keyword evidence="1" id="KW-0677">Repeat</keyword>
<evidence type="ECO:0000256" key="3">
    <source>
        <dbReference type="PROSITE-ProRule" id="PRU00023"/>
    </source>
</evidence>
<feature type="repeat" description="ANK" evidence="3">
    <location>
        <begin position="625"/>
        <end position="657"/>
    </location>
</feature>
<feature type="repeat" description="ANK" evidence="3">
    <location>
        <begin position="658"/>
        <end position="690"/>
    </location>
</feature>
<feature type="repeat" description="ANK" evidence="3">
    <location>
        <begin position="427"/>
        <end position="459"/>
    </location>
</feature>
<evidence type="ECO:0000313" key="6">
    <source>
        <dbReference type="Proteomes" id="UP001190640"/>
    </source>
</evidence>
<keyword evidence="6" id="KW-1185">Reference proteome</keyword>
<dbReference type="SMART" id="SM00248">
    <property type="entry name" value="ANK"/>
    <property type="match status" value="12"/>
</dbReference>
<dbReference type="KEGG" id="emc:129342234"/>
<evidence type="ECO:0000256" key="2">
    <source>
        <dbReference type="ARBA" id="ARBA00023043"/>
    </source>
</evidence>
<feature type="repeat" description="ANK" evidence="3">
    <location>
        <begin position="691"/>
        <end position="723"/>
    </location>
</feature>
<dbReference type="PANTHER" id="PTHR24198:SF175">
    <property type="entry name" value="ANKYRIN REPEAT AND PROTEIN KINASE DOMAIN-CONTAINING PROTEIN 1"/>
    <property type="match status" value="1"/>
</dbReference>
<dbReference type="RefSeq" id="XP_054853873.1">
    <property type="nucleotide sequence ID" value="XM_054997898.1"/>
</dbReference>
<dbReference type="GO" id="GO:0005524">
    <property type="term" value="F:ATP binding"/>
    <property type="evidence" value="ECO:0007669"/>
    <property type="project" value="InterPro"/>
</dbReference>
<dbReference type="Pfam" id="PF12796">
    <property type="entry name" value="Ank_2"/>
    <property type="match status" value="3"/>
</dbReference>
<dbReference type="InterPro" id="IPR001245">
    <property type="entry name" value="Ser-Thr/Tyr_kinase_cat_dom"/>
</dbReference>
<dbReference type="GeneID" id="129342234"/>
<feature type="domain" description="Protein kinase" evidence="5">
    <location>
        <begin position="13"/>
        <end position="281"/>
    </location>
</feature>
<keyword evidence="7" id="KW-0808">Transferase</keyword>
<gene>
    <name evidence="7" type="primary">ANKK1</name>
</gene>
<dbReference type="GO" id="GO:0004672">
    <property type="term" value="F:protein kinase activity"/>
    <property type="evidence" value="ECO:0007669"/>
    <property type="project" value="InterPro"/>
</dbReference>
<dbReference type="AlphaFoldDB" id="A0AA97KBC0"/>
<feature type="repeat" description="ANK" evidence="3">
    <location>
        <begin position="592"/>
        <end position="624"/>
    </location>
</feature>
<dbReference type="CTD" id="255239"/>
<dbReference type="SUPFAM" id="SSF48403">
    <property type="entry name" value="Ankyrin repeat"/>
    <property type="match status" value="1"/>
</dbReference>
<dbReference type="PROSITE" id="PS50297">
    <property type="entry name" value="ANK_REP_REGION"/>
    <property type="match status" value="9"/>
</dbReference>
<feature type="repeat" description="ANK" evidence="3">
    <location>
        <begin position="559"/>
        <end position="591"/>
    </location>
</feature>
<evidence type="ECO:0000256" key="1">
    <source>
        <dbReference type="ARBA" id="ARBA00022737"/>
    </source>
</evidence>
<sequence length="759" mass="83877">MGTSTIFSKGDFEEDWLQLASGGSAQVFRVRHKKWRTGYVVKCFLGLQRDPTFDRTSLDFLREEAAKMEKVKFQHIASVYGICDSPVGIVMEHAASGSLEKTLPTHQMTWQLKSRVIHETSLAMNFLHSLKPPLLHLNLKPGNILLDAHMHVKISDYGLFKWMETSSGLPYIERSALRGSLSYVAPEMLLQSTNLPGTKCDVYSFGIVMWEILTQKKAYAGASVVTVIMGTAAGERPSLDLLCEDWPGERQQVVNLMKRCWDQEPKKRPSFADISVEMEMLLSLIHSPVVGLKKEHLSRKTSIRPTVSGSRENSKDGLALSQQTSNTDGDNDKDSYSSSQNEVESLESFIMSEEAVKSLENNPGLLHLTVAQGNFEKVASLLREGADVNWKIPCSYTALILAVQKRSLGIISLLLKHGADAGMADKDGWTPLHFVAQNGDDRIARLLLDHRANVDAQELDGWTPLHLASQNNFENVVRVLLSRQADPNVQESEGRTALHVAAYYGQVRLVKMLASQGADVEKKQQNHRTPLHVAVEKGKFRVVQHLLKNGAAVDCVDQNHCSPLHLAVSKGKYLICEILVRYGADVDLRTDKGWTPLHLASLKGHVEIIRLLVDSHAQVNTRGSLDWTPLHLAMRYSEEEVVVELLRRGADPNSTENGGWTPLHLAVQRGTLPGTVSLLDYKADVNSKNKVGWTPTHLAVLRGNVPIVKALLRAGARLEVVDGTGCTPLQLALRGQKQSIVDLLLGKESSEANSLSGEA</sequence>
<dbReference type="PANTHER" id="PTHR24198">
    <property type="entry name" value="ANKYRIN REPEAT AND PROTEIN KINASE DOMAIN-CONTAINING PROTEIN"/>
    <property type="match status" value="1"/>
</dbReference>
<dbReference type="PROSITE" id="PS50011">
    <property type="entry name" value="PROTEIN_KINASE_DOM"/>
    <property type="match status" value="1"/>
</dbReference>
<organism evidence="6 7">
    <name type="scientific">Eublepharis macularius</name>
    <name type="common">Leopard gecko</name>
    <name type="synonym">Cyrtodactylus macularius</name>
    <dbReference type="NCBI Taxonomy" id="481883"/>
    <lineage>
        <taxon>Eukaryota</taxon>
        <taxon>Metazoa</taxon>
        <taxon>Chordata</taxon>
        <taxon>Craniata</taxon>
        <taxon>Vertebrata</taxon>
        <taxon>Euteleostomi</taxon>
        <taxon>Lepidosauria</taxon>
        <taxon>Squamata</taxon>
        <taxon>Bifurcata</taxon>
        <taxon>Gekkota</taxon>
        <taxon>Eublepharidae</taxon>
        <taxon>Eublepharinae</taxon>
        <taxon>Eublepharis</taxon>
    </lineage>
</organism>
<keyword evidence="7" id="KW-0418">Kinase</keyword>
<dbReference type="Gene3D" id="1.10.510.10">
    <property type="entry name" value="Transferase(Phosphotransferase) domain 1"/>
    <property type="match status" value="1"/>
</dbReference>
<feature type="repeat" description="ANK" evidence="3">
    <location>
        <begin position="526"/>
        <end position="558"/>
    </location>
</feature>
<dbReference type="InterPro" id="IPR000719">
    <property type="entry name" value="Prot_kinase_dom"/>
</dbReference>
<dbReference type="PROSITE" id="PS50088">
    <property type="entry name" value="ANK_REPEAT"/>
    <property type="match status" value="10"/>
</dbReference>
<evidence type="ECO:0000256" key="4">
    <source>
        <dbReference type="SAM" id="MobiDB-lite"/>
    </source>
</evidence>
<keyword evidence="2 3" id="KW-0040">ANK repeat</keyword>
<dbReference type="InterPro" id="IPR011009">
    <property type="entry name" value="Kinase-like_dom_sf"/>
</dbReference>
<accession>A0AA97KBC0</accession>
<evidence type="ECO:0000259" key="5">
    <source>
        <dbReference type="PROSITE" id="PS50011"/>
    </source>
</evidence>
<name>A0AA97KBC0_EUBMA</name>
<dbReference type="Pfam" id="PF00023">
    <property type="entry name" value="Ank"/>
    <property type="match status" value="2"/>
</dbReference>
<dbReference type="Pfam" id="PF07714">
    <property type="entry name" value="PK_Tyr_Ser-Thr"/>
    <property type="match status" value="1"/>
</dbReference>